<dbReference type="EMBL" id="MCSW01000025">
    <property type="protein sequence ID" value="PMF33355.1"/>
    <property type="molecule type" value="Genomic_DNA"/>
</dbReference>
<organism evidence="1 2">
    <name type="scientific">Vibrio splendidus</name>
    <dbReference type="NCBI Taxonomy" id="29497"/>
    <lineage>
        <taxon>Bacteria</taxon>
        <taxon>Pseudomonadati</taxon>
        <taxon>Pseudomonadota</taxon>
        <taxon>Gammaproteobacteria</taxon>
        <taxon>Vibrionales</taxon>
        <taxon>Vibrionaceae</taxon>
        <taxon>Vibrio</taxon>
    </lineage>
</organism>
<evidence type="ECO:0008006" key="3">
    <source>
        <dbReference type="Google" id="ProtNLM"/>
    </source>
</evidence>
<dbReference type="SUPFAM" id="SSF56349">
    <property type="entry name" value="DNA breaking-rejoining enzymes"/>
    <property type="match status" value="1"/>
</dbReference>
<comment type="caution">
    <text evidence="1">The sequence shown here is derived from an EMBL/GenBank/DDBJ whole genome shotgun (WGS) entry which is preliminary data.</text>
</comment>
<dbReference type="GO" id="GO:0003677">
    <property type="term" value="F:DNA binding"/>
    <property type="evidence" value="ECO:0007669"/>
    <property type="project" value="InterPro"/>
</dbReference>
<dbReference type="InterPro" id="IPR011010">
    <property type="entry name" value="DNA_brk_join_enz"/>
</dbReference>
<reference evidence="2" key="1">
    <citation type="submission" date="2016-07" db="EMBL/GenBank/DDBJ databases">
        <title>Nontailed viruses are major unrecognized killers of bacteria in the ocean.</title>
        <authorList>
            <person name="Kauffman K."/>
            <person name="Hussain F."/>
            <person name="Yang J."/>
            <person name="Arevalo P."/>
            <person name="Brown J."/>
            <person name="Cutler M."/>
            <person name="Kelly L."/>
            <person name="Polz M.F."/>
        </authorList>
    </citation>
    <scope>NUCLEOTIDE SEQUENCE [LARGE SCALE GENOMIC DNA]</scope>
    <source>
        <strain evidence="2">10N.286.54.F3</strain>
    </source>
</reference>
<dbReference type="AlphaFoldDB" id="A0A2N7CK27"/>
<proteinExistence type="predicted"/>
<protein>
    <recommendedName>
        <fullName evidence="3">Integrase</fullName>
    </recommendedName>
</protein>
<evidence type="ECO:0000313" key="2">
    <source>
        <dbReference type="Proteomes" id="UP000235405"/>
    </source>
</evidence>
<evidence type="ECO:0000313" key="1">
    <source>
        <dbReference type="EMBL" id="PMF33355.1"/>
    </source>
</evidence>
<accession>A0A2N7CK27</accession>
<gene>
    <name evidence="1" type="ORF">BCV19_02610</name>
</gene>
<sequence length="732" mass="84753">MKPINVHIGSNQAHLKAEIVDFLSAFDAIDNLVYTEYKAQWLLSDIHAEKWVVRTSKTRKNNKERLKKTGEMYRYTVSVNWNRRLPDGTALTDIVNQSFLHQLQKWFFLIVDDPINQERMASISVQHMGSRILTFVNWLYLHKDKFEPSKHGFSKLSQSDIKLFLKEIISGGSFGALRFGHRLMAEIGLHLDHHVDPLTLDEKAIKEGISFFESNELYRDNGHGKKVVDRQSFYKNTSLSAQDAYGHAGTLFFRQFEPDLLEQNNQVLLPVNQYTDFPSHRTPLMKDVRGKTYTDTTAVAIVTLFRKGFQYWDMFKAFLPNPDAIRIGELSAYISRISTPTKHTPWIPLETSLLTLNKSIDMIINHADNIVQFYETLLTELEIKGHLDRDNNYNYKKIDVLKSLLPSEIKNHFNIVSFSRLDEEFKEYSKNKMNGDRTGLSFVCLLELLKASCFILIAGLKPIRMEEIVRLPYNCLFHKEGDGYWMVHSLMKSGVSDQLPETAKPIPKITARAIQTLQKLNKITQKFAYEVSKRESGYLLYQLNTGSDNRMGSILGSDLIIGALERFCDYYQTTVDEYGRRWYINVHEMRKTFLLTFFWSFKHSSIDACRWIAGHANSEHILSYIESNSPGSEMTEIEADYARQQVTYFHEQSSLLEMENTEELYRLVCEHFEVKDYTSIPEDDLAAYIALRLRKGKFSIVFYSISERNGLIEKAKVAFQVTKGDVEESNVK</sequence>
<dbReference type="RefSeq" id="WP_102481662.1">
    <property type="nucleotide sequence ID" value="NZ_MCSW01000025.1"/>
</dbReference>
<name>A0A2N7CK27_VIBSP</name>
<dbReference type="Proteomes" id="UP000235405">
    <property type="component" value="Unassembled WGS sequence"/>
</dbReference>